<keyword evidence="11" id="KW-0407">Ion channel</keyword>
<proteinExistence type="predicted"/>
<dbReference type="PANTHER" id="PTHR45628:SF22">
    <property type="entry name" value="VOLTAGE-DEPENDENT T-TYPE CALCIUM CHANNEL SUBUNIT ALPHA"/>
    <property type="match status" value="1"/>
</dbReference>
<evidence type="ECO:0000256" key="3">
    <source>
        <dbReference type="ARBA" id="ARBA00022568"/>
    </source>
</evidence>
<evidence type="ECO:0000256" key="8">
    <source>
        <dbReference type="ARBA" id="ARBA00022989"/>
    </source>
</evidence>
<evidence type="ECO:0000256" key="9">
    <source>
        <dbReference type="ARBA" id="ARBA00023065"/>
    </source>
</evidence>
<dbReference type="STRING" id="299467.A0A443S5X4"/>
<dbReference type="InterPro" id="IPR005821">
    <property type="entry name" value="Ion_trans_dom"/>
</dbReference>
<feature type="non-terminal residue" evidence="13">
    <location>
        <position position="118"/>
    </location>
</feature>
<dbReference type="GO" id="GO:0098703">
    <property type="term" value="P:calcium ion import across plasma membrane"/>
    <property type="evidence" value="ECO:0007669"/>
    <property type="project" value="TreeGrafter"/>
</dbReference>
<evidence type="ECO:0000256" key="10">
    <source>
        <dbReference type="ARBA" id="ARBA00023136"/>
    </source>
</evidence>
<accession>A0A443S5X4</accession>
<evidence type="ECO:0000313" key="14">
    <source>
        <dbReference type="Proteomes" id="UP000288716"/>
    </source>
</evidence>
<dbReference type="GO" id="GO:0008331">
    <property type="term" value="F:high voltage-gated calcium channel activity"/>
    <property type="evidence" value="ECO:0007669"/>
    <property type="project" value="TreeGrafter"/>
</dbReference>
<feature type="domain" description="Ion transport" evidence="12">
    <location>
        <begin position="63"/>
        <end position="118"/>
    </location>
</feature>
<comment type="caution">
    <text evidence="13">The sequence shown here is derived from an EMBL/GenBank/DDBJ whole genome shotgun (WGS) entry which is preliminary data.</text>
</comment>
<organism evidence="13 14">
    <name type="scientific">Leptotrombidium deliense</name>
    <dbReference type="NCBI Taxonomy" id="299467"/>
    <lineage>
        <taxon>Eukaryota</taxon>
        <taxon>Metazoa</taxon>
        <taxon>Ecdysozoa</taxon>
        <taxon>Arthropoda</taxon>
        <taxon>Chelicerata</taxon>
        <taxon>Arachnida</taxon>
        <taxon>Acari</taxon>
        <taxon>Acariformes</taxon>
        <taxon>Trombidiformes</taxon>
        <taxon>Prostigmata</taxon>
        <taxon>Anystina</taxon>
        <taxon>Parasitengona</taxon>
        <taxon>Trombiculoidea</taxon>
        <taxon>Trombiculidae</taxon>
        <taxon>Leptotrombidium</taxon>
    </lineage>
</organism>
<dbReference type="Gene3D" id="1.10.287.70">
    <property type="match status" value="1"/>
</dbReference>
<sequence length="118" mass="13563">MEAADKDYICSLEKDHGIHRCQNLPVTRIGDRLCHGTAGKHVDNSPNETWCVNWSQYYTKCLPGGKNPFQGAISFDNVGMAWTAIFLVISLEGWTEIMYYVQDAHSFWDWIYFVLLIV</sequence>
<name>A0A443S5X4_9ACAR</name>
<reference evidence="13 14" key="1">
    <citation type="journal article" date="2018" name="Gigascience">
        <title>Genomes of trombidid mites reveal novel predicted allergens and laterally-transferred genes associated with secondary metabolism.</title>
        <authorList>
            <person name="Dong X."/>
            <person name="Chaisiri K."/>
            <person name="Xia D."/>
            <person name="Armstrong S.D."/>
            <person name="Fang Y."/>
            <person name="Donnelly M.J."/>
            <person name="Kadowaki T."/>
            <person name="McGarry J.W."/>
            <person name="Darby A.C."/>
            <person name="Makepeace B.L."/>
        </authorList>
    </citation>
    <scope>NUCLEOTIDE SEQUENCE [LARGE SCALE GENOMIC DNA]</scope>
    <source>
        <strain evidence="13">UoL-UT</strain>
    </source>
</reference>
<evidence type="ECO:0000256" key="7">
    <source>
        <dbReference type="ARBA" id="ARBA00022882"/>
    </source>
</evidence>
<evidence type="ECO:0000259" key="12">
    <source>
        <dbReference type="Pfam" id="PF00520"/>
    </source>
</evidence>
<dbReference type="PANTHER" id="PTHR45628">
    <property type="entry name" value="VOLTAGE-DEPENDENT CALCIUM CHANNEL TYPE A SUBUNIT ALPHA-1"/>
    <property type="match status" value="1"/>
</dbReference>
<protein>
    <submittedName>
        <fullName evidence="13">Voltage-gated calcium channel-like protein</fullName>
    </submittedName>
</protein>
<dbReference type="OrthoDB" id="6513200at2759"/>
<keyword evidence="9" id="KW-0406">Ion transport</keyword>
<keyword evidence="2" id="KW-0813">Transport</keyword>
<evidence type="ECO:0000256" key="4">
    <source>
        <dbReference type="ARBA" id="ARBA00022673"/>
    </source>
</evidence>
<comment type="subcellular location">
    <subcellularLocation>
        <location evidence="1">Membrane</location>
        <topology evidence="1">Multi-pass membrane protein</topology>
    </subcellularLocation>
</comment>
<keyword evidence="6" id="KW-0106">Calcium</keyword>
<evidence type="ECO:0000256" key="2">
    <source>
        <dbReference type="ARBA" id="ARBA00022448"/>
    </source>
</evidence>
<keyword evidence="14" id="KW-1185">Reference proteome</keyword>
<dbReference type="InterPro" id="IPR050599">
    <property type="entry name" value="VDCC_alpha-1_subunit"/>
</dbReference>
<keyword evidence="5" id="KW-0812">Transmembrane</keyword>
<keyword evidence="10" id="KW-0472">Membrane</keyword>
<evidence type="ECO:0000256" key="11">
    <source>
        <dbReference type="ARBA" id="ARBA00023303"/>
    </source>
</evidence>
<dbReference type="GO" id="GO:0005891">
    <property type="term" value="C:voltage-gated calcium channel complex"/>
    <property type="evidence" value="ECO:0007669"/>
    <property type="project" value="TreeGrafter"/>
</dbReference>
<keyword evidence="7" id="KW-0851">Voltage-gated channel</keyword>
<evidence type="ECO:0000256" key="6">
    <source>
        <dbReference type="ARBA" id="ARBA00022837"/>
    </source>
</evidence>
<keyword evidence="4" id="KW-0107">Calcium channel</keyword>
<dbReference type="EMBL" id="NCKV01007649">
    <property type="protein sequence ID" value="RWS22891.1"/>
    <property type="molecule type" value="Genomic_DNA"/>
</dbReference>
<evidence type="ECO:0000256" key="5">
    <source>
        <dbReference type="ARBA" id="ARBA00022692"/>
    </source>
</evidence>
<dbReference type="VEuPathDB" id="VectorBase:LDEU009149"/>
<gene>
    <name evidence="13" type="ORF">B4U80_04893</name>
</gene>
<dbReference type="Pfam" id="PF00520">
    <property type="entry name" value="Ion_trans"/>
    <property type="match status" value="1"/>
</dbReference>
<evidence type="ECO:0000256" key="1">
    <source>
        <dbReference type="ARBA" id="ARBA00004141"/>
    </source>
</evidence>
<evidence type="ECO:0000313" key="13">
    <source>
        <dbReference type="EMBL" id="RWS22891.1"/>
    </source>
</evidence>
<keyword evidence="3" id="KW-0109">Calcium transport</keyword>
<keyword evidence="8" id="KW-1133">Transmembrane helix</keyword>
<dbReference type="AlphaFoldDB" id="A0A443S5X4"/>
<dbReference type="Proteomes" id="UP000288716">
    <property type="component" value="Unassembled WGS sequence"/>
</dbReference>